<evidence type="ECO:0000256" key="4">
    <source>
        <dbReference type="ARBA" id="ARBA00022837"/>
    </source>
</evidence>
<dbReference type="Pfam" id="PF00884">
    <property type="entry name" value="Sulfatase"/>
    <property type="match status" value="1"/>
</dbReference>
<dbReference type="EMBL" id="ABOX02000072">
    <property type="protein sequence ID" value="EEF57355.1"/>
    <property type="molecule type" value="Genomic_DNA"/>
</dbReference>
<dbReference type="PANTHER" id="PTHR42693">
    <property type="entry name" value="ARYLSULFATASE FAMILY MEMBER"/>
    <property type="match status" value="1"/>
</dbReference>
<evidence type="ECO:0000313" key="9">
    <source>
        <dbReference type="Proteomes" id="UP000003688"/>
    </source>
</evidence>
<dbReference type="GO" id="GO:0004065">
    <property type="term" value="F:arylsulfatase activity"/>
    <property type="evidence" value="ECO:0007669"/>
    <property type="project" value="TreeGrafter"/>
</dbReference>
<comment type="similarity">
    <text evidence="1">Belongs to the sulfatase family.</text>
</comment>
<keyword evidence="9" id="KW-1185">Reference proteome</keyword>
<keyword evidence="2" id="KW-0479">Metal-binding</keyword>
<feature type="region of interest" description="Disordered" evidence="5">
    <location>
        <begin position="151"/>
        <end position="171"/>
    </location>
</feature>
<organism evidence="8 9">
    <name type="scientific">Pedosphaera parvula (strain Ellin514)</name>
    <dbReference type="NCBI Taxonomy" id="320771"/>
    <lineage>
        <taxon>Bacteria</taxon>
        <taxon>Pseudomonadati</taxon>
        <taxon>Verrucomicrobiota</taxon>
        <taxon>Pedosphaerae</taxon>
        <taxon>Pedosphaerales</taxon>
        <taxon>Pedosphaeraceae</taxon>
        <taxon>Pedosphaera</taxon>
    </lineage>
</organism>
<dbReference type="InterPro" id="IPR024607">
    <property type="entry name" value="Sulfatase_CS"/>
</dbReference>
<protein>
    <submittedName>
        <fullName evidence="8">Sulfatase</fullName>
    </submittedName>
</protein>
<sequence length="635" mass="68450" precursor="true">MRTCLWFFVVLFSMGMAHAATSQKPNIIFILADDMGYGDIGPFGSTLNRTPNLDRMAKEGMKLTSFYAAPLCTPSRAQILTGCYAKRVSLPKVLSPRSEVGLNTNEQTVAKLLKRQGYATMAIGKWHVGDAPENLPTRHGFDHYLGLPYSNDMGGEEPGKDQPAKRGARPPLPLVRDEQVIEVVKPADQDRLTERYTDEAVKFIRANDKQPFFLYLAHTAVHAPIHPGHNFRGKSRNGLYGDWVEEVDWSVGKVLDTLRELGLSENTLVLFSSDNGPWLAQKTNGGTAGPLRGGKGGTFEGGMREPTLAWWPGKVPAQSVCDTVAGNIDLLPTFVKLAGGTLPKDKKIDGRDISNLLLGQTKEAQREAHYYFAGTALQAVRSGPWKLAIVPQYEGMGKFSENAVEGGKPFAPRLYNLDEDIGEKTDVVAEHPDEMKRLLGYVEAMEADLGVSKKNGPGVRPPGRVAKPLGLWLPGEAPEESAKPRTLSELKVGDAIGKDEAPRIAKKSFRVSCEVESKSKGGVIVAQGGSAVGYAIYLMDGKPAFAVRADGVLNSISASNAPEGKFHVEGKLAPDGKMILAVNGKTVAAGKAAGLIPKQPAENFCVGFDDGHPVADYGTNSKFEGSISGIKVEIE</sequence>
<feature type="signal peptide" evidence="6">
    <location>
        <begin position="1"/>
        <end position="19"/>
    </location>
</feature>
<dbReference type="OrthoDB" id="9762324at2"/>
<dbReference type="Gene3D" id="3.40.720.10">
    <property type="entry name" value="Alkaline Phosphatase, subunit A"/>
    <property type="match status" value="1"/>
</dbReference>
<dbReference type="CDD" id="cd16026">
    <property type="entry name" value="GALNS_like"/>
    <property type="match status" value="1"/>
</dbReference>
<feature type="chain" id="PRO_5002895108" evidence="6">
    <location>
        <begin position="20"/>
        <end position="635"/>
    </location>
</feature>
<evidence type="ECO:0000256" key="1">
    <source>
        <dbReference type="ARBA" id="ARBA00008779"/>
    </source>
</evidence>
<dbReference type="Gene3D" id="3.30.1120.10">
    <property type="match status" value="1"/>
</dbReference>
<dbReference type="SUPFAM" id="SSF53649">
    <property type="entry name" value="Alkaline phosphatase-like"/>
    <property type="match status" value="1"/>
</dbReference>
<dbReference type="PROSITE" id="PS00523">
    <property type="entry name" value="SULFATASE_1"/>
    <property type="match status" value="1"/>
</dbReference>
<proteinExistence type="inferred from homology"/>
<evidence type="ECO:0000256" key="6">
    <source>
        <dbReference type="SAM" id="SignalP"/>
    </source>
</evidence>
<dbReference type="AlphaFoldDB" id="B9XS23"/>
<accession>B9XS23</accession>
<keyword evidence="3" id="KW-0378">Hydrolase</keyword>
<dbReference type="PROSITE" id="PS00149">
    <property type="entry name" value="SULFATASE_2"/>
    <property type="match status" value="1"/>
</dbReference>
<keyword evidence="6" id="KW-0732">Signal</keyword>
<dbReference type="PANTHER" id="PTHR42693:SF53">
    <property type="entry name" value="ENDO-4-O-SULFATASE"/>
    <property type="match status" value="1"/>
</dbReference>
<reference evidence="8 9" key="1">
    <citation type="journal article" date="2011" name="J. Bacteriol.">
        <title>Genome sequence of 'Pedosphaera parvula' Ellin514, an aerobic Verrucomicrobial isolate from pasture soil.</title>
        <authorList>
            <person name="Kant R."/>
            <person name="van Passel M.W."/>
            <person name="Sangwan P."/>
            <person name="Palva A."/>
            <person name="Lucas S."/>
            <person name="Copeland A."/>
            <person name="Lapidus A."/>
            <person name="Glavina Del Rio T."/>
            <person name="Dalin E."/>
            <person name="Tice H."/>
            <person name="Bruce D."/>
            <person name="Goodwin L."/>
            <person name="Pitluck S."/>
            <person name="Chertkov O."/>
            <person name="Larimer F.W."/>
            <person name="Land M.L."/>
            <person name="Hauser L."/>
            <person name="Brettin T.S."/>
            <person name="Detter J.C."/>
            <person name="Han S."/>
            <person name="de Vos W.M."/>
            <person name="Janssen P.H."/>
            <person name="Smidt H."/>
        </authorList>
    </citation>
    <scope>NUCLEOTIDE SEQUENCE [LARGE SCALE GENOMIC DNA]</scope>
    <source>
        <strain evidence="8 9">Ellin514</strain>
    </source>
</reference>
<evidence type="ECO:0000256" key="2">
    <source>
        <dbReference type="ARBA" id="ARBA00022723"/>
    </source>
</evidence>
<dbReference type="InterPro" id="IPR050738">
    <property type="entry name" value="Sulfatase"/>
</dbReference>
<evidence type="ECO:0000259" key="7">
    <source>
        <dbReference type="Pfam" id="PF00884"/>
    </source>
</evidence>
<gene>
    <name evidence="8" type="ORF">Cflav_PD0576</name>
</gene>
<dbReference type="STRING" id="320771.Cflav_PD0576"/>
<dbReference type="InterPro" id="IPR017850">
    <property type="entry name" value="Alkaline_phosphatase_core_sf"/>
</dbReference>
<comment type="caution">
    <text evidence="8">The sequence shown here is derived from an EMBL/GenBank/DDBJ whole genome shotgun (WGS) entry which is preliminary data.</text>
</comment>
<evidence type="ECO:0000256" key="3">
    <source>
        <dbReference type="ARBA" id="ARBA00022801"/>
    </source>
</evidence>
<dbReference type="RefSeq" id="WP_007418606.1">
    <property type="nucleotide sequence ID" value="NZ_ABOX02000072.1"/>
</dbReference>
<evidence type="ECO:0000256" key="5">
    <source>
        <dbReference type="SAM" id="MobiDB-lite"/>
    </source>
</evidence>
<keyword evidence="4" id="KW-0106">Calcium</keyword>
<feature type="domain" description="Sulfatase N-terminal" evidence="7">
    <location>
        <begin position="25"/>
        <end position="339"/>
    </location>
</feature>
<name>B9XS23_PEDPL</name>
<dbReference type="FunFam" id="3.40.720.10:FF:000004">
    <property type="entry name" value="Arylsulfatase E"/>
    <property type="match status" value="1"/>
</dbReference>
<dbReference type="GO" id="GO:0046872">
    <property type="term" value="F:metal ion binding"/>
    <property type="evidence" value="ECO:0007669"/>
    <property type="project" value="UniProtKB-KW"/>
</dbReference>
<evidence type="ECO:0000313" key="8">
    <source>
        <dbReference type="EMBL" id="EEF57355.1"/>
    </source>
</evidence>
<dbReference type="Proteomes" id="UP000003688">
    <property type="component" value="Unassembled WGS sequence"/>
</dbReference>
<dbReference type="InterPro" id="IPR000917">
    <property type="entry name" value="Sulfatase_N"/>
</dbReference>